<proteinExistence type="predicted"/>
<evidence type="ECO:0000313" key="1">
    <source>
        <dbReference type="EMBL" id="MBX60670.1"/>
    </source>
</evidence>
<dbReference type="EMBL" id="GGEC01080186">
    <property type="protein sequence ID" value="MBX60670.1"/>
    <property type="molecule type" value="Transcribed_RNA"/>
</dbReference>
<sequence>MLLVFSQSSWTTMNSVLLNYWTTVNYSISFITDCKCHAMR</sequence>
<organism evidence="1">
    <name type="scientific">Rhizophora mucronata</name>
    <name type="common">Asiatic mangrove</name>
    <dbReference type="NCBI Taxonomy" id="61149"/>
    <lineage>
        <taxon>Eukaryota</taxon>
        <taxon>Viridiplantae</taxon>
        <taxon>Streptophyta</taxon>
        <taxon>Embryophyta</taxon>
        <taxon>Tracheophyta</taxon>
        <taxon>Spermatophyta</taxon>
        <taxon>Magnoliopsida</taxon>
        <taxon>eudicotyledons</taxon>
        <taxon>Gunneridae</taxon>
        <taxon>Pentapetalae</taxon>
        <taxon>rosids</taxon>
        <taxon>fabids</taxon>
        <taxon>Malpighiales</taxon>
        <taxon>Rhizophoraceae</taxon>
        <taxon>Rhizophora</taxon>
    </lineage>
</organism>
<accession>A0A2P2Q0Z9</accession>
<protein>
    <submittedName>
        <fullName evidence="1">Uncharacterized protein</fullName>
    </submittedName>
</protein>
<name>A0A2P2Q0Z9_RHIMU</name>
<reference evidence="1" key="1">
    <citation type="submission" date="2018-02" db="EMBL/GenBank/DDBJ databases">
        <title>Rhizophora mucronata_Transcriptome.</title>
        <authorList>
            <person name="Meera S.P."/>
            <person name="Sreeshan A."/>
            <person name="Augustine A."/>
        </authorList>
    </citation>
    <scope>NUCLEOTIDE SEQUENCE</scope>
    <source>
        <tissue evidence="1">Leaf</tissue>
    </source>
</reference>
<dbReference type="AlphaFoldDB" id="A0A2P2Q0Z9"/>